<evidence type="ECO:0000256" key="8">
    <source>
        <dbReference type="ARBA" id="ARBA00022840"/>
    </source>
</evidence>
<dbReference type="SMART" id="SM00382">
    <property type="entry name" value="AAA"/>
    <property type="match status" value="2"/>
</dbReference>
<keyword evidence="5" id="KW-0762">Sugar transport</keyword>
<evidence type="ECO:0000256" key="7">
    <source>
        <dbReference type="ARBA" id="ARBA00022741"/>
    </source>
</evidence>
<evidence type="ECO:0000256" key="5">
    <source>
        <dbReference type="ARBA" id="ARBA00022597"/>
    </source>
</evidence>
<dbReference type="InterPro" id="IPR003593">
    <property type="entry name" value="AAA+_ATPase"/>
</dbReference>
<gene>
    <name evidence="12" type="ORF">G4Z05_11910</name>
</gene>
<proteinExistence type="predicted"/>
<dbReference type="PROSITE" id="PS00211">
    <property type="entry name" value="ABC_TRANSPORTER_1"/>
    <property type="match status" value="2"/>
</dbReference>
<evidence type="ECO:0000256" key="9">
    <source>
        <dbReference type="ARBA" id="ARBA00022967"/>
    </source>
</evidence>
<feature type="domain" description="ABC transporter" evidence="11">
    <location>
        <begin position="249"/>
        <end position="493"/>
    </location>
</feature>
<keyword evidence="7" id="KW-0547">Nucleotide-binding</keyword>
<dbReference type="CDD" id="cd03215">
    <property type="entry name" value="ABC_Carb_Monos_II"/>
    <property type="match status" value="1"/>
</dbReference>
<evidence type="ECO:0000256" key="2">
    <source>
        <dbReference type="ARBA" id="ARBA00004533"/>
    </source>
</evidence>
<keyword evidence="3" id="KW-0813">Transport</keyword>
<dbReference type="AlphaFoldDB" id="A0A6B3TSC3"/>
<dbReference type="CDD" id="cd03216">
    <property type="entry name" value="ABC_Carb_Monos_I"/>
    <property type="match status" value="1"/>
</dbReference>
<comment type="caution">
    <text evidence="12">The sequence shown here is derived from an EMBL/GenBank/DDBJ whole genome shotgun (WGS) entry which is preliminary data.</text>
</comment>
<feature type="domain" description="ABC transporter" evidence="11">
    <location>
        <begin position="3"/>
        <end position="239"/>
    </location>
</feature>
<dbReference type="Pfam" id="PF00005">
    <property type="entry name" value="ABC_tran"/>
    <property type="match status" value="2"/>
</dbReference>
<dbReference type="InterPro" id="IPR050107">
    <property type="entry name" value="ABC_carbohydrate_import_ATPase"/>
</dbReference>
<sequence>MHISMQNIHKAFGMNQVLTGVNFELKDGEVHALMGENGAGKSTMMNILTGLHTCDHGTILIDGKETYFKNPKEAEKNGITFIHQELNIWPDMTVLENLFIGKELKNSLGLLKLKEMRALAKKQFDRLAVSIPLDKEAGSCSVGEQQMIEIAKALMTNAKVIIMDEPTAALTEREISKLFEVIAALKQDGVSIVYISHRMEEIFAICDRITVMRDGKTVDTKRIPDTNFDEVVRKMVGRELTDRFPKRQSKPGELLLQVKGLTKKGVFQDVGFSVRSGEIVGVSGLMGAGRTEIMRAIFGLETVDSGEIWLNGKKVNIQSPDQAVKLGIGFITEDRKDEGLILDFSIKENMVLPTLRSFAPKGIIKEKSEKDFVEMLIKRLTVKTESADIAVGKLSGGNQQKVVIAKWVGIGPKVLILDEPTRGVDVGAKREIYQLMNELTERGVAIIMVSSELPEILGMSDRILVVHEGKITGELAKEEATQEKIMKLATGGQ</sequence>
<evidence type="ECO:0000256" key="3">
    <source>
        <dbReference type="ARBA" id="ARBA00022448"/>
    </source>
</evidence>
<dbReference type="GO" id="GO:0016887">
    <property type="term" value="F:ATP hydrolysis activity"/>
    <property type="evidence" value="ECO:0007669"/>
    <property type="project" value="InterPro"/>
</dbReference>
<evidence type="ECO:0000256" key="4">
    <source>
        <dbReference type="ARBA" id="ARBA00022475"/>
    </source>
</evidence>
<dbReference type="FunFam" id="3.40.50.300:FF:000127">
    <property type="entry name" value="Ribose import ATP-binding protein RbsA"/>
    <property type="match status" value="1"/>
</dbReference>
<protein>
    <submittedName>
        <fullName evidence="12">Sugar ABC transporter ATP-binding protein</fullName>
    </submittedName>
</protein>
<dbReference type="Gene3D" id="3.40.50.300">
    <property type="entry name" value="P-loop containing nucleotide triphosphate hydrolases"/>
    <property type="match status" value="2"/>
</dbReference>
<reference evidence="12" key="1">
    <citation type="submission" date="2020-02" db="EMBL/GenBank/DDBJ databases">
        <title>Bacillus sedimentmangrovi sp. nov., isolated from sediment of the mangrove ecosystem.</title>
        <authorList>
            <person name="Liu G."/>
        </authorList>
    </citation>
    <scope>NUCLEOTIDE SEQUENCE [LARGE SCALE GENOMIC DNA]</scope>
    <source>
        <strain evidence="12">SgZ-7</strain>
    </source>
</reference>
<organism evidence="12 13">
    <name type="scientific">Neobacillus thermocopriae</name>
    <dbReference type="NCBI Taxonomy" id="1215031"/>
    <lineage>
        <taxon>Bacteria</taxon>
        <taxon>Bacillati</taxon>
        <taxon>Bacillota</taxon>
        <taxon>Bacilli</taxon>
        <taxon>Bacillales</taxon>
        <taxon>Bacillaceae</taxon>
        <taxon>Neobacillus</taxon>
    </lineage>
</organism>
<dbReference type="GO" id="GO:0005886">
    <property type="term" value="C:plasma membrane"/>
    <property type="evidence" value="ECO:0007669"/>
    <property type="project" value="UniProtKB-SubCell"/>
</dbReference>
<evidence type="ECO:0000313" key="12">
    <source>
        <dbReference type="EMBL" id="NEX79562.1"/>
    </source>
</evidence>
<dbReference type="InterPro" id="IPR017871">
    <property type="entry name" value="ABC_transporter-like_CS"/>
</dbReference>
<dbReference type="PANTHER" id="PTHR43790">
    <property type="entry name" value="CARBOHYDRATE TRANSPORT ATP-BINDING PROTEIN MG119-RELATED"/>
    <property type="match status" value="1"/>
</dbReference>
<evidence type="ECO:0000259" key="11">
    <source>
        <dbReference type="PROSITE" id="PS50893"/>
    </source>
</evidence>
<keyword evidence="9" id="KW-1278">Translocase</keyword>
<dbReference type="FunFam" id="3.40.50.300:FF:000126">
    <property type="entry name" value="Galactose/methyl galactoside import ATP-binding protein MglA"/>
    <property type="match status" value="1"/>
</dbReference>
<dbReference type="GO" id="GO:0015749">
    <property type="term" value="P:monosaccharide transmembrane transport"/>
    <property type="evidence" value="ECO:0007669"/>
    <property type="project" value="UniProtKB-ARBA"/>
</dbReference>
<dbReference type="Proteomes" id="UP000481621">
    <property type="component" value="Unassembled WGS sequence"/>
</dbReference>
<keyword evidence="4" id="KW-1003">Cell membrane</keyword>
<dbReference type="InterPro" id="IPR027417">
    <property type="entry name" value="P-loop_NTPase"/>
</dbReference>
<dbReference type="PANTHER" id="PTHR43790:SF3">
    <property type="entry name" value="D-ALLOSE IMPORT ATP-BINDING PROTEIN ALSA-RELATED"/>
    <property type="match status" value="1"/>
</dbReference>
<keyword evidence="13" id="KW-1185">Reference proteome</keyword>
<evidence type="ECO:0000256" key="10">
    <source>
        <dbReference type="ARBA" id="ARBA00023136"/>
    </source>
</evidence>
<dbReference type="EMBL" id="JAAIUV010000019">
    <property type="protein sequence ID" value="NEX79562.1"/>
    <property type="molecule type" value="Genomic_DNA"/>
</dbReference>
<name>A0A6B3TSC3_9BACI</name>
<keyword evidence="6" id="KW-0677">Repeat</keyword>
<dbReference type="GO" id="GO:0005524">
    <property type="term" value="F:ATP binding"/>
    <property type="evidence" value="ECO:0007669"/>
    <property type="project" value="UniProtKB-KW"/>
</dbReference>
<dbReference type="RefSeq" id="WP_163252096.1">
    <property type="nucleotide sequence ID" value="NZ_JAAIUV010000019.1"/>
</dbReference>
<accession>A0A6B3TSC3</accession>
<dbReference type="InterPro" id="IPR003439">
    <property type="entry name" value="ABC_transporter-like_ATP-bd"/>
</dbReference>
<comment type="subcellular location">
    <subcellularLocation>
        <location evidence="2">Cell inner membrane</location>
    </subcellularLocation>
    <subcellularLocation>
        <location evidence="1">Cell membrane</location>
        <topology evidence="1">Peripheral membrane protein</topology>
    </subcellularLocation>
</comment>
<keyword evidence="10" id="KW-0472">Membrane</keyword>
<evidence type="ECO:0000313" key="13">
    <source>
        <dbReference type="Proteomes" id="UP000481621"/>
    </source>
</evidence>
<dbReference type="SUPFAM" id="SSF52540">
    <property type="entry name" value="P-loop containing nucleoside triphosphate hydrolases"/>
    <property type="match status" value="2"/>
</dbReference>
<evidence type="ECO:0000256" key="6">
    <source>
        <dbReference type="ARBA" id="ARBA00022737"/>
    </source>
</evidence>
<dbReference type="PROSITE" id="PS50893">
    <property type="entry name" value="ABC_TRANSPORTER_2"/>
    <property type="match status" value="2"/>
</dbReference>
<evidence type="ECO:0000256" key="1">
    <source>
        <dbReference type="ARBA" id="ARBA00004202"/>
    </source>
</evidence>
<keyword evidence="8 12" id="KW-0067">ATP-binding</keyword>